<accession>A0A6J4LJQ9</accession>
<evidence type="ECO:0000313" key="1">
    <source>
        <dbReference type="EMBL" id="CAA9330808.1"/>
    </source>
</evidence>
<dbReference type="AlphaFoldDB" id="A0A6J4LJQ9"/>
<organism evidence="1">
    <name type="scientific">uncultured Gemmatimonadota bacterium</name>
    <dbReference type="NCBI Taxonomy" id="203437"/>
    <lineage>
        <taxon>Bacteria</taxon>
        <taxon>Pseudomonadati</taxon>
        <taxon>Gemmatimonadota</taxon>
        <taxon>environmental samples</taxon>
    </lineage>
</organism>
<sequence>MINHEHGSPLRALGDLPLELLDAIVRLALQHGEGDPGR</sequence>
<protein>
    <submittedName>
        <fullName evidence="1">Uncharacterized protein</fullName>
    </submittedName>
</protein>
<reference evidence="1" key="1">
    <citation type="submission" date="2020-02" db="EMBL/GenBank/DDBJ databases">
        <authorList>
            <person name="Meier V. D."/>
        </authorList>
    </citation>
    <scope>NUCLEOTIDE SEQUENCE</scope>
    <source>
        <strain evidence="1">AVDCRST_MAG89</strain>
    </source>
</reference>
<name>A0A6J4LJQ9_9BACT</name>
<proteinExistence type="predicted"/>
<gene>
    <name evidence="1" type="ORF">AVDCRST_MAG89-2115</name>
</gene>
<dbReference type="EMBL" id="CADCTV010000446">
    <property type="protein sequence ID" value="CAA9330808.1"/>
    <property type="molecule type" value="Genomic_DNA"/>
</dbReference>